<evidence type="ECO:0000256" key="3">
    <source>
        <dbReference type="ARBA" id="ARBA00022692"/>
    </source>
</evidence>
<feature type="transmembrane region" description="Helical" evidence="6">
    <location>
        <begin position="282"/>
        <end position="301"/>
    </location>
</feature>
<comment type="caution">
    <text evidence="8">The sequence shown here is derived from an EMBL/GenBank/DDBJ whole genome shotgun (WGS) entry which is preliminary data.</text>
</comment>
<feature type="transmembrane region" description="Helical" evidence="6">
    <location>
        <begin position="40"/>
        <end position="65"/>
    </location>
</feature>
<keyword evidence="3 6" id="KW-0812">Transmembrane</keyword>
<dbReference type="CDD" id="cd17388">
    <property type="entry name" value="MFS_TetA"/>
    <property type="match status" value="1"/>
</dbReference>
<reference evidence="8 9" key="1">
    <citation type="submission" date="2018-06" db="EMBL/GenBank/DDBJ databases">
        <title>Genomic Encyclopedia of Archaeal and Bacterial Type Strains, Phase II (KMG-II): from individual species to whole genera.</title>
        <authorList>
            <person name="Goeker M."/>
        </authorList>
    </citation>
    <scope>NUCLEOTIDE SEQUENCE [LARGE SCALE GENOMIC DNA]</scope>
    <source>
        <strain evidence="8 9">DSM 22009</strain>
    </source>
</reference>
<feature type="transmembrane region" description="Helical" evidence="6">
    <location>
        <begin position="339"/>
        <end position="365"/>
    </location>
</feature>
<dbReference type="PRINTS" id="PR01035">
    <property type="entry name" value="TCRTETA"/>
</dbReference>
<dbReference type="InterPro" id="IPR001958">
    <property type="entry name" value="Tet-R_TetA/multi-R_MdtG-like"/>
</dbReference>
<dbReference type="EMBL" id="QKZL01000001">
    <property type="protein sequence ID" value="PZX19738.1"/>
    <property type="molecule type" value="Genomic_DNA"/>
</dbReference>
<keyword evidence="9" id="KW-1185">Reference proteome</keyword>
<keyword evidence="5 6" id="KW-0472">Membrane</keyword>
<dbReference type="AlphaFoldDB" id="A0A2W7NHK5"/>
<evidence type="ECO:0000256" key="2">
    <source>
        <dbReference type="ARBA" id="ARBA00022448"/>
    </source>
</evidence>
<dbReference type="InterPro" id="IPR011701">
    <property type="entry name" value="MFS"/>
</dbReference>
<feature type="transmembrane region" description="Helical" evidence="6">
    <location>
        <begin position="377"/>
        <end position="395"/>
    </location>
</feature>
<evidence type="ECO:0000256" key="4">
    <source>
        <dbReference type="ARBA" id="ARBA00022989"/>
    </source>
</evidence>
<evidence type="ECO:0000313" key="8">
    <source>
        <dbReference type="EMBL" id="PZX19738.1"/>
    </source>
</evidence>
<dbReference type="PANTHER" id="PTHR23504">
    <property type="entry name" value="MAJOR FACILITATOR SUPERFAMILY DOMAIN-CONTAINING PROTEIN 10"/>
    <property type="match status" value="1"/>
</dbReference>
<dbReference type="Gene3D" id="1.20.1250.20">
    <property type="entry name" value="MFS general substrate transporter like domains"/>
    <property type="match status" value="1"/>
</dbReference>
<feature type="transmembrane region" description="Helical" evidence="6">
    <location>
        <begin position="135"/>
        <end position="157"/>
    </location>
</feature>
<keyword evidence="4 6" id="KW-1133">Transmembrane helix</keyword>
<feature type="transmembrane region" description="Helical" evidence="6">
    <location>
        <begin position="77"/>
        <end position="100"/>
    </location>
</feature>
<evidence type="ECO:0000256" key="1">
    <source>
        <dbReference type="ARBA" id="ARBA00004141"/>
    </source>
</evidence>
<dbReference type="RefSeq" id="WP_111535412.1">
    <property type="nucleotide sequence ID" value="NZ_QKZL01000001.1"/>
</dbReference>
<evidence type="ECO:0000256" key="6">
    <source>
        <dbReference type="SAM" id="Phobius"/>
    </source>
</evidence>
<feature type="transmembrane region" description="Helical" evidence="6">
    <location>
        <begin position="106"/>
        <end position="123"/>
    </location>
</feature>
<dbReference type="GO" id="GO:0022857">
    <property type="term" value="F:transmembrane transporter activity"/>
    <property type="evidence" value="ECO:0007669"/>
    <property type="project" value="InterPro"/>
</dbReference>
<comment type="subcellular location">
    <subcellularLocation>
        <location evidence="1">Membrane</location>
        <topology evidence="1">Multi-pass membrane protein</topology>
    </subcellularLocation>
</comment>
<dbReference type="SUPFAM" id="SSF103473">
    <property type="entry name" value="MFS general substrate transporter"/>
    <property type="match status" value="1"/>
</dbReference>
<evidence type="ECO:0000256" key="5">
    <source>
        <dbReference type="ARBA" id="ARBA00023136"/>
    </source>
</evidence>
<feature type="transmembrane region" description="Helical" evidence="6">
    <location>
        <begin position="7"/>
        <end position="28"/>
    </location>
</feature>
<gene>
    <name evidence="8" type="ORF">LX81_00199</name>
</gene>
<dbReference type="PANTHER" id="PTHR23504:SF15">
    <property type="entry name" value="MAJOR FACILITATOR SUPERFAMILY (MFS) PROFILE DOMAIN-CONTAINING PROTEIN"/>
    <property type="match status" value="1"/>
</dbReference>
<feature type="transmembrane region" description="Helical" evidence="6">
    <location>
        <begin position="307"/>
        <end position="327"/>
    </location>
</feature>
<name>A0A2W7NHK5_9RHOB</name>
<feature type="transmembrane region" description="Helical" evidence="6">
    <location>
        <begin position="163"/>
        <end position="183"/>
    </location>
</feature>
<organism evidence="8 9">
    <name type="scientific">Palleronia aestuarii</name>
    <dbReference type="NCBI Taxonomy" id="568105"/>
    <lineage>
        <taxon>Bacteria</taxon>
        <taxon>Pseudomonadati</taxon>
        <taxon>Pseudomonadota</taxon>
        <taxon>Alphaproteobacteria</taxon>
        <taxon>Rhodobacterales</taxon>
        <taxon>Roseobacteraceae</taxon>
        <taxon>Palleronia</taxon>
    </lineage>
</organism>
<dbReference type="Pfam" id="PF07690">
    <property type="entry name" value="MFS_1"/>
    <property type="match status" value="1"/>
</dbReference>
<dbReference type="InterPro" id="IPR020846">
    <property type="entry name" value="MFS_dom"/>
</dbReference>
<sequence length="402" mass="42501">MSQRLPLIFILMTLVIDAMGIGLVIPVMPDLIQEVDGGTLAHAAIWGGILSTSFAFMQFLCGPLLGSLSDRFGRRPVLLVSLGVMSLDYLVIAMAGSVWVLLAGRIVGGIAASTQSTATAFIADISSPEEKAARFGLVGASFGLGFVLGPILGGILAEWGTRAPFYAAAALAALNLCFGYFILPETVTDRIRRPFAWRRANPLGALLDIGRMPGVTRLVAMFFLYQVAFFVYPAIWAYFAKARFGWDPRMIGLSLAAFGIALAIVQAGLIRLILRYLGDRGTVIYGLVFNAFAFVVLAFVADGTIALILTPLAALGAVVTPALQGLMSRAIPDNAQGGLQGLLTSAGALAMIVSPLIMTQVFWLFTGKGAPVYLPGAPFLLSMALMGVCAVVFMGRRSAVTP</sequence>
<dbReference type="InterPro" id="IPR036259">
    <property type="entry name" value="MFS_trans_sf"/>
</dbReference>
<dbReference type="PROSITE" id="PS50850">
    <property type="entry name" value="MFS"/>
    <property type="match status" value="1"/>
</dbReference>
<evidence type="ECO:0000313" key="9">
    <source>
        <dbReference type="Proteomes" id="UP000248916"/>
    </source>
</evidence>
<evidence type="ECO:0000259" key="7">
    <source>
        <dbReference type="PROSITE" id="PS50850"/>
    </source>
</evidence>
<proteinExistence type="predicted"/>
<accession>A0A2W7NHK5</accession>
<feature type="domain" description="Major facilitator superfamily (MFS) profile" evidence="7">
    <location>
        <begin position="6"/>
        <end position="399"/>
    </location>
</feature>
<protein>
    <submittedName>
        <fullName evidence="8">DHA1 family tetracycline resistance protein-like MFS transporter</fullName>
    </submittedName>
</protein>
<dbReference type="GO" id="GO:0016020">
    <property type="term" value="C:membrane"/>
    <property type="evidence" value="ECO:0007669"/>
    <property type="project" value="UniProtKB-SubCell"/>
</dbReference>
<feature type="transmembrane region" description="Helical" evidence="6">
    <location>
        <begin position="218"/>
        <end position="239"/>
    </location>
</feature>
<dbReference type="OrthoDB" id="9764259at2"/>
<feature type="transmembrane region" description="Helical" evidence="6">
    <location>
        <begin position="251"/>
        <end position="270"/>
    </location>
</feature>
<keyword evidence="2" id="KW-0813">Transport</keyword>
<dbReference type="Proteomes" id="UP000248916">
    <property type="component" value="Unassembled WGS sequence"/>
</dbReference>